<accession>A0A223MBV3</accession>
<evidence type="ECO:0000313" key="1">
    <source>
        <dbReference type="EMBL" id="VEJ17169.1"/>
    </source>
</evidence>
<organism evidence="1 2">
    <name type="scientific">Actinobacillus pleuropneumoniae</name>
    <name type="common">Haemophilus pleuropneumoniae</name>
    <dbReference type="NCBI Taxonomy" id="715"/>
    <lineage>
        <taxon>Bacteria</taxon>
        <taxon>Pseudomonadati</taxon>
        <taxon>Pseudomonadota</taxon>
        <taxon>Gammaproteobacteria</taxon>
        <taxon>Pasteurellales</taxon>
        <taxon>Pasteurellaceae</taxon>
        <taxon>Actinobacillus</taxon>
    </lineage>
</organism>
<sequence length="30" mass="3247">MGLSIGLVIVAVLLSTFAFFIVRSVKKSHL</sequence>
<reference evidence="1 2" key="1">
    <citation type="submission" date="2018-12" db="EMBL/GenBank/DDBJ databases">
        <authorList>
            <consortium name="Pathogen Informatics"/>
        </authorList>
    </citation>
    <scope>NUCLEOTIDE SEQUENCE [LARGE SCALE GENOMIC DNA]</scope>
    <source>
        <strain evidence="1 2">NCTC10976</strain>
    </source>
</reference>
<dbReference type="Proteomes" id="UP000275510">
    <property type="component" value="Chromosome"/>
</dbReference>
<gene>
    <name evidence="1" type="ORF">NCTC10976_01279</name>
</gene>
<dbReference type="AlphaFoldDB" id="A0A223MBV3"/>
<proteinExistence type="predicted"/>
<name>A0A223MBV3_ACTPL</name>
<protein>
    <submittedName>
        <fullName evidence="1">Uncharacterized protein</fullName>
    </submittedName>
</protein>
<evidence type="ECO:0000313" key="2">
    <source>
        <dbReference type="Proteomes" id="UP000275510"/>
    </source>
</evidence>
<dbReference type="EMBL" id="LR134515">
    <property type="protein sequence ID" value="VEJ17169.1"/>
    <property type="molecule type" value="Genomic_DNA"/>
</dbReference>